<evidence type="ECO:0000313" key="4">
    <source>
        <dbReference type="EMBL" id="GCL62002.1"/>
    </source>
</evidence>
<dbReference type="InterPro" id="IPR050595">
    <property type="entry name" value="Bact_response_regulator"/>
</dbReference>
<dbReference type="EMBL" id="BJCL01000002">
    <property type="protein sequence ID" value="GCL62002.1"/>
    <property type="molecule type" value="Genomic_DNA"/>
</dbReference>
<name>A0A480APJ4_9BURK</name>
<proteinExistence type="predicted"/>
<feature type="modified residue" description="4-aspartylphosphate" evidence="2">
    <location>
        <position position="53"/>
    </location>
</feature>
<accession>A0A480APJ4</accession>
<dbReference type="PANTHER" id="PTHR44591:SF25">
    <property type="entry name" value="CHEMOTAXIS TWO-COMPONENT RESPONSE REGULATOR"/>
    <property type="match status" value="1"/>
</dbReference>
<comment type="caution">
    <text evidence="4">The sequence shown here is derived from an EMBL/GenBank/DDBJ whole genome shotgun (WGS) entry which is preliminary data.</text>
</comment>
<evidence type="ECO:0000259" key="3">
    <source>
        <dbReference type="PROSITE" id="PS50110"/>
    </source>
</evidence>
<dbReference type="SMART" id="SM00448">
    <property type="entry name" value="REC"/>
    <property type="match status" value="1"/>
</dbReference>
<dbReference type="InterPro" id="IPR011006">
    <property type="entry name" value="CheY-like_superfamily"/>
</dbReference>
<dbReference type="SUPFAM" id="SSF52172">
    <property type="entry name" value="CheY-like"/>
    <property type="match status" value="1"/>
</dbReference>
<protein>
    <submittedName>
        <fullName evidence="4">Response regulator</fullName>
    </submittedName>
</protein>
<evidence type="ECO:0000313" key="5">
    <source>
        <dbReference type="Proteomes" id="UP000301751"/>
    </source>
</evidence>
<evidence type="ECO:0000256" key="1">
    <source>
        <dbReference type="ARBA" id="ARBA00022553"/>
    </source>
</evidence>
<organism evidence="4 5">
    <name type="scientific">Pseudaquabacterium pictum</name>
    <dbReference type="NCBI Taxonomy" id="2315236"/>
    <lineage>
        <taxon>Bacteria</taxon>
        <taxon>Pseudomonadati</taxon>
        <taxon>Pseudomonadota</taxon>
        <taxon>Betaproteobacteria</taxon>
        <taxon>Burkholderiales</taxon>
        <taxon>Sphaerotilaceae</taxon>
        <taxon>Pseudaquabacterium</taxon>
    </lineage>
</organism>
<keyword evidence="5" id="KW-1185">Reference proteome</keyword>
<dbReference type="Gene3D" id="3.40.50.2300">
    <property type="match status" value="1"/>
</dbReference>
<dbReference type="Proteomes" id="UP000301751">
    <property type="component" value="Unassembled WGS sequence"/>
</dbReference>
<reference evidence="5" key="1">
    <citation type="submission" date="2019-03" db="EMBL/GenBank/DDBJ databases">
        <title>Aquabacterium pictum sp.nov., the first bacteriochlorophyll a-containing freshwater bacterium in the genus Aquabacterium of the class Betaproteobacteria.</title>
        <authorList>
            <person name="Hirose S."/>
            <person name="Tank M."/>
            <person name="Hara E."/>
            <person name="Tamaki H."/>
            <person name="Takaichi S."/>
            <person name="Haruta S."/>
            <person name="Hanada S."/>
        </authorList>
    </citation>
    <scope>NUCLEOTIDE SEQUENCE [LARGE SCALE GENOMIC DNA]</scope>
    <source>
        <strain evidence="5">W35</strain>
    </source>
</reference>
<gene>
    <name evidence="4" type="ORF">AQPW35_10830</name>
</gene>
<dbReference type="PANTHER" id="PTHR44591">
    <property type="entry name" value="STRESS RESPONSE REGULATOR PROTEIN 1"/>
    <property type="match status" value="1"/>
</dbReference>
<keyword evidence="1 2" id="KW-0597">Phosphoprotein</keyword>
<dbReference type="PROSITE" id="PS50110">
    <property type="entry name" value="RESPONSE_REGULATORY"/>
    <property type="match status" value="1"/>
</dbReference>
<evidence type="ECO:0000256" key="2">
    <source>
        <dbReference type="PROSITE-ProRule" id="PRU00169"/>
    </source>
</evidence>
<sequence>MKSVFLVDDSATMLMSLKGTLEISGYKVETASDGEAALTKLKAGLKPDLIITDINMPKLDGIGLIREARKLLRFTPILALTTESQQGKRDDAKKNGATGWLVKPVGGAELVKVIKQVLPGA</sequence>
<dbReference type="Pfam" id="PF00072">
    <property type="entry name" value="Response_reg"/>
    <property type="match status" value="1"/>
</dbReference>
<dbReference type="AlphaFoldDB" id="A0A480APJ4"/>
<dbReference type="InterPro" id="IPR001789">
    <property type="entry name" value="Sig_transdc_resp-reg_receiver"/>
</dbReference>
<dbReference type="GO" id="GO:0000160">
    <property type="term" value="P:phosphorelay signal transduction system"/>
    <property type="evidence" value="ECO:0007669"/>
    <property type="project" value="InterPro"/>
</dbReference>
<feature type="domain" description="Response regulatory" evidence="3">
    <location>
        <begin position="3"/>
        <end position="118"/>
    </location>
</feature>